<keyword evidence="5" id="KW-0720">Serine protease</keyword>
<keyword evidence="4" id="KW-0378">Hydrolase</keyword>
<dbReference type="Gene3D" id="4.10.400.10">
    <property type="entry name" value="Low-density Lipoprotein Receptor"/>
    <property type="match status" value="1"/>
</dbReference>
<dbReference type="GO" id="GO:0016020">
    <property type="term" value="C:membrane"/>
    <property type="evidence" value="ECO:0007669"/>
    <property type="project" value="InterPro"/>
</dbReference>
<dbReference type="InterPro" id="IPR001190">
    <property type="entry name" value="SRCR"/>
</dbReference>
<dbReference type="AlphaFoldDB" id="A0A0B6ZWN1"/>
<evidence type="ECO:0000256" key="2">
    <source>
        <dbReference type="ARBA" id="ARBA00022729"/>
    </source>
</evidence>
<evidence type="ECO:0000256" key="9">
    <source>
        <dbReference type="PROSITE-ProRule" id="PRU00124"/>
    </source>
</evidence>
<reference evidence="12" key="1">
    <citation type="submission" date="2014-12" db="EMBL/GenBank/DDBJ databases">
        <title>Insight into the proteome of Arion vulgaris.</title>
        <authorList>
            <person name="Aradska J."/>
            <person name="Bulat T."/>
            <person name="Smidak R."/>
            <person name="Sarate P."/>
            <person name="Gangsoo J."/>
            <person name="Sialana F."/>
            <person name="Bilban M."/>
            <person name="Lubec G."/>
        </authorList>
    </citation>
    <scope>NUCLEOTIDE SEQUENCE</scope>
    <source>
        <tissue evidence="12">Skin</tissue>
    </source>
</reference>
<feature type="disulfide bond" evidence="9">
    <location>
        <begin position="30"/>
        <end position="48"/>
    </location>
</feature>
<dbReference type="SUPFAM" id="SSF56487">
    <property type="entry name" value="SRCR-like"/>
    <property type="match status" value="1"/>
</dbReference>
<dbReference type="Pfam" id="PF00057">
    <property type="entry name" value="Ldl_recept_a"/>
    <property type="match status" value="1"/>
</dbReference>
<dbReference type="Gene3D" id="3.10.250.10">
    <property type="entry name" value="SRCR-like domain"/>
    <property type="match status" value="1"/>
</dbReference>
<evidence type="ECO:0000256" key="1">
    <source>
        <dbReference type="ARBA" id="ARBA00022670"/>
    </source>
</evidence>
<dbReference type="FunFam" id="3.10.250.10:FF:000007">
    <property type="entry name" value="Soluble scavenger receptor cysteine-rich domain-containing protein SSC5D"/>
    <property type="match status" value="1"/>
</dbReference>
<evidence type="ECO:0000256" key="3">
    <source>
        <dbReference type="ARBA" id="ARBA00022737"/>
    </source>
</evidence>
<feature type="domain" description="SRCR" evidence="11">
    <location>
        <begin position="61"/>
        <end position="162"/>
    </location>
</feature>
<keyword evidence="3" id="KW-0677">Repeat</keyword>
<dbReference type="PRINTS" id="PR00258">
    <property type="entry name" value="SPERACTRCPTR"/>
</dbReference>
<feature type="disulfide bond" evidence="10">
    <location>
        <begin position="131"/>
        <end position="141"/>
    </location>
</feature>
<sequence>ELAAKCDGEDDCSDQSDELDCESCDGKFQCGDKKCVEIAAKCDGKEDCSDHSDELDCHLLVKLVGDEHHSGTVEITYHGNKGVICDHKWSQESAAVICRMMGFRGEASATTMNFFNYSTDNVKFITNDVTCDGNENSLVDCQQNSLSIHECQPNEIAGVICKSSN</sequence>
<keyword evidence="8" id="KW-0325">Glycoprotein</keyword>
<evidence type="ECO:0000256" key="5">
    <source>
        <dbReference type="ARBA" id="ARBA00022825"/>
    </source>
</evidence>
<dbReference type="PANTHER" id="PTHR48071">
    <property type="entry name" value="SRCR DOMAIN-CONTAINING PROTEIN"/>
    <property type="match status" value="1"/>
</dbReference>
<feature type="non-terminal residue" evidence="12">
    <location>
        <position position="1"/>
    </location>
</feature>
<proteinExistence type="predicted"/>
<evidence type="ECO:0000256" key="7">
    <source>
        <dbReference type="ARBA" id="ARBA00023170"/>
    </source>
</evidence>
<evidence type="ECO:0000256" key="10">
    <source>
        <dbReference type="PROSITE-ProRule" id="PRU00196"/>
    </source>
</evidence>
<feature type="non-terminal residue" evidence="12">
    <location>
        <position position="165"/>
    </location>
</feature>
<dbReference type="InterPro" id="IPR002172">
    <property type="entry name" value="LDrepeatLR_classA_rpt"/>
</dbReference>
<dbReference type="SMART" id="SM00202">
    <property type="entry name" value="SR"/>
    <property type="match status" value="1"/>
</dbReference>
<dbReference type="GO" id="GO:0008236">
    <property type="term" value="F:serine-type peptidase activity"/>
    <property type="evidence" value="ECO:0007669"/>
    <property type="project" value="UniProtKB-KW"/>
</dbReference>
<evidence type="ECO:0000256" key="4">
    <source>
        <dbReference type="ARBA" id="ARBA00022801"/>
    </source>
</evidence>
<dbReference type="CDD" id="cd00112">
    <property type="entry name" value="LDLa"/>
    <property type="match status" value="2"/>
</dbReference>
<keyword evidence="7" id="KW-0675">Receptor</keyword>
<accession>A0A0B6ZWN1</accession>
<gene>
    <name evidence="12" type="primary">ORF81377</name>
</gene>
<dbReference type="InterPro" id="IPR036772">
    <property type="entry name" value="SRCR-like_dom_sf"/>
</dbReference>
<dbReference type="PANTHER" id="PTHR48071:SF18">
    <property type="entry name" value="DELETED IN MALIGNANT BRAIN TUMORS 1 PROTEIN-RELATED"/>
    <property type="match status" value="1"/>
</dbReference>
<dbReference type="SUPFAM" id="SSF57424">
    <property type="entry name" value="LDL receptor-like module"/>
    <property type="match status" value="1"/>
</dbReference>
<comment type="caution">
    <text evidence="10">Lacks conserved residue(s) required for the propagation of feature annotation.</text>
</comment>
<feature type="disulfide bond" evidence="9">
    <location>
        <begin position="42"/>
        <end position="57"/>
    </location>
</feature>
<dbReference type="InterPro" id="IPR036055">
    <property type="entry name" value="LDL_receptor-like_sf"/>
</dbReference>
<dbReference type="Pfam" id="PF00530">
    <property type="entry name" value="SRCR"/>
    <property type="match status" value="1"/>
</dbReference>
<evidence type="ECO:0000313" key="12">
    <source>
        <dbReference type="EMBL" id="CEK72180.1"/>
    </source>
</evidence>
<dbReference type="PROSITE" id="PS50287">
    <property type="entry name" value="SRCR_2"/>
    <property type="match status" value="1"/>
</dbReference>
<name>A0A0B6ZWN1_9EUPU</name>
<dbReference type="GO" id="GO:0006508">
    <property type="term" value="P:proteolysis"/>
    <property type="evidence" value="ECO:0007669"/>
    <property type="project" value="UniProtKB-KW"/>
</dbReference>
<evidence type="ECO:0000259" key="11">
    <source>
        <dbReference type="PROSITE" id="PS50287"/>
    </source>
</evidence>
<dbReference type="PROSITE" id="PS50068">
    <property type="entry name" value="LDLRA_2"/>
    <property type="match status" value="1"/>
</dbReference>
<keyword evidence="1" id="KW-0645">Protease</keyword>
<protein>
    <recommendedName>
        <fullName evidence="11">SRCR domain-containing protein</fullName>
    </recommendedName>
</protein>
<keyword evidence="2" id="KW-0732">Signal</keyword>
<evidence type="ECO:0000256" key="6">
    <source>
        <dbReference type="ARBA" id="ARBA00023157"/>
    </source>
</evidence>
<dbReference type="SMART" id="SM00192">
    <property type="entry name" value="LDLa"/>
    <property type="match status" value="1"/>
</dbReference>
<dbReference type="EMBL" id="HACG01025315">
    <property type="protein sequence ID" value="CEK72180.1"/>
    <property type="molecule type" value="Transcribed_RNA"/>
</dbReference>
<dbReference type="InterPro" id="IPR023415">
    <property type="entry name" value="LDLR_class-A_CS"/>
</dbReference>
<evidence type="ECO:0000256" key="8">
    <source>
        <dbReference type="ARBA" id="ARBA00023180"/>
    </source>
</evidence>
<keyword evidence="6 10" id="KW-1015">Disulfide bond</keyword>
<organism evidence="12">
    <name type="scientific">Arion vulgaris</name>
    <dbReference type="NCBI Taxonomy" id="1028688"/>
    <lineage>
        <taxon>Eukaryota</taxon>
        <taxon>Metazoa</taxon>
        <taxon>Spiralia</taxon>
        <taxon>Lophotrochozoa</taxon>
        <taxon>Mollusca</taxon>
        <taxon>Gastropoda</taxon>
        <taxon>Heterobranchia</taxon>
        <taxon>Euthyneura</taxon>
        <taxon>Panpulmonata</taxon>
        <taxon>Eupulmonata</taxon>
        <taxon>Stylommatophora</taxon>
        <taxon>Helicina</taxon>
        <taxon>Arionoidea</taxon>
        <taxon>Arionidae</taxon>
        <taxon>Arion</taxon>
    </lineage>
</organism>
<dbReference type="PROSITE" id="PS01209">
    <property type="entry name" value="LDLRA_1"/>
    <property type="match status" value="1"/>
</dbReference>